<sequence>MKNMDKRELQDAYKQRKVIGGLCAIQNTVNGKMLLAAVTNVQGYRNRFEFAKGSSGCIDLKLKADWEKFGKDVFEFVILEELVKNDLQTDKEFSEDVKTLKEMWLEKIDLDVLY</sequence>
<dbReference type="CDD" id="cd10451">
    <property type="entry name" value="GIY-YIG_LuxR_like"/>
    <property type="match status" value="1"/>
</dbReference>
<dbReference type="STRING" id="99656.SAMN05421659_108106"/>
<dbReference type="OrthoDB" id="9789954at2"/>
<dbReference type="RefSeq" id="WP_092454096.1">
    <property type="nucleotide sequence ID" value="NZ_FOJI01000008.1"/>
</dbReference>
<dbReference type="Gene3D" id="3.40.1440.10">
    <property type="entry name" value="GIY-YIG endonuclease"/>
    <property type="match status" value="1"/>
</dbReference>
<name>A0A1I0QKW3_9FIRM</name>
<gene>
    <name evidence="1" type="ORF">SAMN05421659_108106</name>
</gene>
<organism evidence="1 2">
    <name type="scientific">[Clostridium] fimetarium</name>
    <dbReference type="NCBI Taxonomy" id="99656"/>
    <lineage>
        <taxon>Bacteria</taxon>
        <taxon>Bacillati</taxon>
        <taxon>Bacillota</taxon>
        <taxon>Clostridia</taxon>
        <taxon>Lachnospirales</taxon>
        <taxon>Lachnospiraceae</taxon>
    </lineage>
</organism>
<dbReference type="Proteomes" id="UP000199701">
    <property type="component" value="Unassembled WGS sequence"/>
</dbReference>
<evidence type="ECO:0008006" key="3">
    <source>
        <dbReference type="Google" id="ProtNLM"/>
    </source>
</evidence>
<protein>
    <recommendedName>
        <fullName evidence="3">GIY-YIG catalytic domain-containing protein</fullName>
    </recommendedName>
</protein>
<evidence type="ECO:0000313" key="1">
    <source>
        <dbReference type="EMBL" id="SEW27727.1"/>
    </source>
</evidence>
<evidence type="ECO:0000313" key="2">
    <source>
        <dbReference type="Proteomes" id="UP000199701"/>
    </source>
</evidence>
<proteinExistence type="predicted"/>
<reference evidence="1 2" key="1">
    <citation type="submission" date="2016-10" db="EMBL/GenBank/DDBJ databases">
        <authorList>
            <person name="de Groot N.N."/>
        </authorList>
    </citation>
    <scope>NUCLEOTIDE SEQUENCE [LARGE SCALE GENOMIC DNA]</scope>
    <source>
        <strain evidence="1 2">DSM 9179</strain>
    </source>
</reference>
<dbReference type="EMBL" id="FOJI01000008">
    <property type="protein sequence ID" value="SEW27727.1"/>
    <property type="molecule type" value="Genomic_DNA"/>
</dbReference>
<dbReference type="AlphaFoldDB" id="A0A1I0QKW3"/>
<accession>A0A1I0QKW3</accession>
<keyword evidence="2" id="KW-1185">Reference proteome</keyword>
<dbReference type="InterPro" id="IPR035901">
    <property type="entry name" value="GIY-YIG_endonuc_sf"/>
</dbReference>